<dbReference type="Proteomes" id="UP000198461">
    <property type="component" value="Unassembled WGS sequence"/>
</dbReference>
<organism evidence="1 2">
    <name type="scientific">Sulfurivirga caldicuralii</name>
    <dbReference type="NCBI Taxonomy" id="364032"/>
    <lineage>
        <taxon>Bacteria</taxon>
        <taxon>Pseudomonadati</taxon>
        <taxon>Pseudomonadota</taxon>
        <taxon>Gammaproteobacteria</taxon>
        <taxon>Thiotrichales</taxon>
        <taxon>Piscirickettsiaceae</taxon>
        <taxon>Sulfurivirga</taxon>
    </lineage>
</organism>
<dbReference type="STRING" id="364032.SAMN05443662_0386"/>
<keyword evidence="2" id="KW-1185">Reference proteome</keyword>
<dbReference type="RefSeq" id="WP_074200701.1">
    <property type="nucleotide sequence ID" value="NZ_FSRE01000001.1"/>
</dbReference>
<dbReference type="OrthoDB" id="9814432at2"/>
<accession>A0A1N6DSS5</accession>
<dbReference type="NCBIfam" id="NF041023">
    <property type="entry name" value="PP0621_fam"/>
    <property type="match status" value="1"/>
</dbReference>
<dbReference type="EMBL" id="FSRE01000001">
    <property type="protein sequence ID" value="SIN73744.1"/>
    <property type="molecule type" value="Genomic_DNA"/>
</dbReference>
<dbReference type="AlphaFoldDB" id="A0A1N6DSS5"/>
<protein>
    <submittedName>
        <fullName evidence="1">Uncharacterized protein</fullName>
    </submittedName>
</protein>
<reference evidence="2" key="1">
    <citation type="submission" date="2016-11" db="EMBL/GenBank/DDBJ databases">
        <authorList>
            <person name="Varghese N."/>
            <person name="Submissions S."/>
        </authorList>
    </citation>
    <scope>NUCLEOTIDE SEQUENCE [LARGE SCALE GENOMIC DNA]</scope>
    <source>
        <strain evidence="2">DSM 17737</strain>
    </source>
</reference>
<sequence>MRALLFFLLVLLLFGVIMMISKRMEMARRRAQQDEVAAEKSERMVACATCGVHVPESSACQQHGQRYCPEHCPK</sequence>
<gene>
    <name evidence="1" type="ORF">SAMN05443662_0386</name>
</gene>
<dbReference type="InterPro" id="IPR049708">
    <property type="entry name" value="PP0621-like"/>
</dbReference>
<evidence type="ECO:0000313" key="2">
    <source>
        <dbReference type="Proteomes" id="UP000198461"/>
    </source>
</evidence>
<evidence type="ECO:0000313" key="1">
    <source>
        <dbReference type="EMBL" id="SIN73744.1"/>
    </source>
</evidence>
<proteinExistence type="predicted"/>
<name>A0A1N6DSS5_9GAMM</name>